<organism evidence="9">
    <name type="scientific">Herpetomonas muscarum</name>
    <dbReference type="NCBI Taxonomy" id="5718"/>
    <lineage>
        <taxon>Eukaryota</taxon>
        <taxon>Discoba</taxon>
        <taxon>Euglenozoa</taxon>
        <taxon>Kinetoplastea</taxon>
        <taxon>Metakinetoplastina</taxon>
        <taxon>Trypanosomatida</taxon>
        <taxon>Trypanosomatidae</taxon>
        <taxon>Herpetomonas</taxon>
    </lineage>
</organism>
<feature type="domain" description="Isochorismatase-like" evidence="8">
    <location>
        <begin position="22"/>
        <end position="205"/>
    </location>
</feature>
<evidence type="ECO:0000259" key="8">
    <source>
        <dbReference type="Pfam" id="PF00857"/>
    </source>
</evidence>
<keyword evidence="2" id="KW-0662">Pyridine nucleotide biosynthesis</keyword>
<dbReference type="InterPro" id="IPR036380">
    <property type="entry name" value="Isochorismatase-like_sf"/>
</dbReference>
<dbReference type="GO" id="GO:0019363">
    <property type="term" value="P:pyridine nucleotide biosynthetic process"/>
    <property type="evidence" value="ECO:0007669"/>
    <property type="project" value="UniProtKB-KW"/>
</dbReference>
<dbReference type="SUPFAM" id="SSF52499">
    <property type="entry name" value="Isochorismatase-like hydrolases"/>
    <property type="match status" value="1"/>
</dbReference>
<dbReference type="GO" id="GO:0008936">
    <property type="term" value="F:nicotinamidase activity"/>
    <property type="evidence" value="ECO:0007669"/>
    <property type="project" value="UniProtKB-EC"/>
</dbReference>
<protein>
    <recommendedName>
        <fullName evidence="6">nicotinamidase</fullName>
        <ecNumber evidence="6">3.5.1.19</ecNumber>
    </recommendedName>
    <alternativeName>
        <fullName evidence="7">Nicotinamide deamidase</fullName>
    </alternativeName>
</protein>
<dbReference type="EMBL" id="KF160241">
    <property type="protein sequence ID" value="AGU68200.1"/>
    <property type="molecule type" value="Genomic_DNA"/>
</dbReference>
<dbReference type="GO" id="GO:0046872">
    <property type="term" value="F:metal ion binding"/>
    <property type="evidence" value="ECO:0007669"/>
    <property type="project" value="UniProtKB-KW"/>
</dbReference>
<dbReference type="InterPro" id="IPR052347">
    <property type="entry name" value="Isochorismatase_Nicotinamidase"/>
</dbReference>
<comment type="pathway">
    <text evidence="5">Cofactor biosynthesis; nicotinate biosynthesis; nicotinate from nicotinamide: step 1/1.</text>
</comment>
<proteinExistence type="inferred from homology"/>
<accession>T1YTC8</accession>
<evidence type="ECO:0000256" key="7">
    <source>
        <dbReference type="ARBA" id="ARBA00043224"/>
    </source>
</evidence>
<sequence length="208" mass="21404">MSATVTLTAGGEAIAVDAMSDALLVVDVQNDFARPGGSLYIAGAEAVVAPINALARGLPFRVRVATQDWHPPHHSSFAAHGGPWPPHCIAGTDGADCCADLDTAPYDVILRKGTRQDYDNYSVFTDASGRQTGLRGFLAEAGVRRVFVAGVATDVCVRATVLDALAGGLAVVVVMDGCRAVDEVSNGPKSVAEMAEKGAVIARIADGA</sequence>
<comment type="similarity">
    <text evidence="1">Belongs to the isochorismatase family.</text>
</comment>
<dbReference type="InterPro" id="IPR000868">
    <property type="entry name" value="Isochorismatase-like_dom"/>
</dbReference>
<dbReference type="Gene3D" id="3.40.50.850">
    <property type="entry name" value="Isochorismatase-like"/>
    <property type="match status" value="1"/>
</dbReference>
<dbReference type="AlphaFoldDB" id="T1YTC8"/>
<dbReference type="EC" id="3.5.1.19" evidence="6"/>
<evidence type="ECO:0000313" key="9">
    <source>
        <dbReference type="EMBL" id="AGU68200.1"/>
    </source>
</evidence>
<evidence type="ECO:0000256" key="1">
    <source>
        <dbReference type="ARBA" id="ARBA00006336"/>
    </source>
</evidence>
<reference evidence="9" key="1">
    <citation type="journal article" date="2013" name="PLoS ONE">
        <title>Biosynthesis of vitamins and cofactors in bacterium-harbouring trypanosomatids depends on the symbiotic association as revealed by genomic analyses.</title>
        <authorList>
            <person name="Klein C.C."/>
            <person name="Alves J.M."/>
            <person name="Serrano M.G."/>
            <person name="Buck G.A."/>
            <person name="Vasconcelos A.T."/>
            <person name="Sagot M.F."/>
            <person name="Teixeira M.M."/>
            <person name="Camargo E.P."/>
            <person name="Motta M.C."/>
        </authorList>
    </citation>
    <scope>NUCLEOTIDE SEQUENCE</scope>
    <source>
        <strain evidence="9">TCC001E</strain>
    </source>
</reference>
<dbReference type="PANTHER" id="PTHR11080">
    <property type="entry name" value="PYRAZINAMIDASE/NICOTINAMIDASE"/>
    <property type="match status" value="1"/>
</dbReference>
<evidence type="ECO:0000256" key="5">
    <source>
        <dbReference type="ARBA" id="ARBA00037900"/>
    </source>
</evidence>
<dbReference type="Pfam" id="PF00857">
    <property type="entry name" value="Isochorismatase"/>
    <property type="match status" value="1"/>
</dbReference>
<name>T1YTC8_HERMU</name>
<evidence type="ECO:0000256" key="6">
    <source>
        <dbReference type="ARBA" id="ARBA00039017"/>
    </source>
</evidence>
<evidence type="ECO:0000256" key="2">
    <source>
        <dbReference type="ARBA" id="ARBA00022642"/>
    </source>
</evidence>
<dbReference type="PANTHER" id="PTHR11080:SF2">
    <property type="entry name" value="LD05707P"/>
    <property type="match status" value="1"/>
</dbReference>
<evidence type="ECO:0000256" key="3">
    <source>
        <dbReference type="ARBA" id="ARBA00022723"/>
    </source>
</evidence>
<keyword evidence="3" id="KW-0479">Metal-binding</keyword>
<evidence type="ECO:0000256" key="4">
    <source>
        <dbReference type="ARBA" id="ARBA00022801"/>
    </source>
</evidence>
<keyword evidence="4 9" id="KW-0378">Hydrolase</keyword>